<dbReference type="InterPro" id="IPR043166">
    <property type="entry name" value="LarA-like_C"/>
</dbReference>
<sequence length="417" mass="47030">MTGQQVRRQLEAYLNRYKRLDRVLILPPDITRSNSYAGPIVRMLCELLSQAKIDIMPALGTHTPMSNQELDRMYPGVPHEWFCVHDWRNDVIRVGEVPGAFVEEVSGGWMDTPIPMEVNRRLLDPGYDLILSVGQVVPHEVVGMSNYNKNVFVGCGGAGTIHQSHFLGALYGMERMMGRDLTPVHRVFDYAEEHFIQGLPLAYILTVTAPNNDGISLRSLAVGRDRAMFSDSIRVSQRYNINFLEQPLKKVVVYLDPEEFRTTWLGNKAVYRTRMAIADEGNLLILAPGVTRFGEDLENDAVIRKYGYCGRKTALRLARTDRVLSENLSVAAHLVHGSSDGRFTITYAPGALTRAEIEGVGYQYADLAQMMQQYDIRRMKPGSNLIDGEEVYYIANPALGLWADRSKFLNQADIQVR</sequence>
<dbReference type="InterPro" id="IPR048068">
    <property type="entry name" value="LarA-like"/>
</dbReference>
<dbReference type="Gene3D" id="3.40.50.11440">
    <property type="match status" value="1"/>
</dbReference>
<protein>
    <submittedName>
        <fullName evidence="2">DUF2088 domain-containing protein</fullName>
    </submittedName>
</protein>
<comment type="caution">
    <text evidence="2">The sequence shown here is derived from an EMBL/GenBank/DDBJ whole genome shotgun (WGS) entry which is preliminary data.</text>
</comment>
<evidence type="ECO:0000313" key="3">
    <source>
        <dbReference type="Proteomes" id="UP000276301"/>
    </source>
</evidence>
<organism evidence="2 3">
    <name type="scientific">Anaerotruncus massiliensis</name>
    <name type="common">ex Liu et al. 2021</name>
    <dbReference type="NCBI Taxonomy" id="2321404"/>
    <lineage>
        <taxon>Bacteria</taxon>
        <taxon>Bacillati</taxon>
        <taxon>Bacillota</taxon>
        <taxon>Clostridia</taxon>
        <taxon>Eubacteriales</taxon>
        <taxon>Oscillospiraceae</taxon>
        <taxon>Anaerotruncus</taxon>
    </lineage>
</organism>
<dbReference type="Proteomes" id="UP000276301">
    <property type="component" value="Unassembled WGS sequence"/>
</dbReference>
<reference evidence="2 3" key="1">
    <citation type="submission" date="2018-10" db="EMBL/GenBank/DDBJ databases">
        <title>Anaerotruncus faecis sp. nov., isolated from human feces.</title>
        <authorList>
            <person name="Wang Y.-J."/>
        </authorList>
    </citation>
    <scope>NUCLEOTIDE SEQUENCE [LARGE SCALE GENOMIC DNA]</scope>
    <source>
        <strain evidence="2 3">22A2-44</strain>
    </source>
</reference>
<evidence type="ECO:0000259" key="1">
    <source>
        <dbReference type="Pfam" id="PF09861"/>
    </source>
</evidence>
<dbReference type="InterPro" id="IPR018657">
    <property type="entry name" value="LarA-like_N"/>
</dbReference>
<dbReference type="Gene3D" id="3.90.226.30">
    <property type="match status" value="1"/>
</dbReference>
<name>A0A498CZH6_9FIRM</name>
<dbReference type="EMBL" id="RCHT01000007">
    <property type="protein sequence ID" value="RLL12183.1"/>
    <property type="molecule type" value="Genomic_DNA"/>
</dbReference>
<dbReference type="GO" id="GO:0050043">
    <property type="term" value="F:lactate racemase activity"/>
    <property type="evidence" value="ECO:0007669"/>
    <property type="project" value="InterPro"/>
</dbReference>
<dbReference type="Pfam" id="PF09861">
    <property type="entry name" value="Lar_N"/>
    <property type="match status" value="1"/>
</dbReference>
<gene>
    <name evidence="2" type="ORF">D4A47_06470</name>
</gene>
<dbReference type="PANTHER" id="PTHR33171">
    <property type="entry name" value="LAR_N DOMAIN-CONTAINING PROTEIN"/>
    <property type="match status" value="1"/>
</dbReference>
<proteinExistence type="predicted"/>
<keyword evidence="3" id="KW-1185">Reference proteome</keyword>
<feature type="domain" description="LarA-like N-terminal" evidence="1">
    <location>
        <begin position="18"/>
        <end position="167"/>
    </location>
</feature>
<evidence type="ECO:0000313" key="2">
    <source>
        <dbReference type="EMBL" id="RLL12183.1"/>
    </source>
</evidence>
<dbReference type="PANTHER" id="PTHR33171:SF17">
    <property type="entry name" value="LARA-LIKE N-TERMINAL DOMAIN-CONTAINING PROTEIN"/>
    <property type="match status" value="1"/>
</dbReference>
<dbReference type="AlphaFoldDB" id="A0A498CZH6"/>
<accession>A0A498CZH6</accession>